<dbReference type="EMBL" id="BGPR01011802">
    <property type="protein sequence ID" value="GBN53029.1"/>
    <property type="molecule type" value="Genomic_DNA"/>
</dbReference>
<keyword evidence="1" id="KW-1133">Transmembrane helix</keyword>
<dbReference type="Proteomes" id="UP000499080">
    <property type="component" value="Unassembled WGS sequence"/>
</dbReference>
<keyword evidence="3" id="KW-1185">Reference proteome</keyword>
<protein>
    <submittedName>
        <fullName evidence="2">Uncharacterized protein</fullName>
    </submittedName>
</protein>
<dbReference type="AlphaFoldDB" id="A0A4Y2PPF6"/>
<gene>
    <name evidence="2" type="ORF">AVEN_237655_1</name>
</gene>
<keyword evidence="1" id="KW-0472">Membrane</keyword>
<name>A0A4Y2PPF6_ARAVE</name>
<proteinExistence type="predicted"/>
<accession>A0A4Y2PPF6</accession>
<evidence type="ECO:0000313" key="3">
    <source>
        <dbReference type="Proteomes" id="UP000499080"/>
    </source>
</evidence>
<evidence type="ECO:0000256" key="1">
    <source>
        <dbReference type="SAM" id="Phobius"/>
    </source>
</evidence>
<evidence type="ECO:0000313" key="2">
    <source>
        <dbReference type="EMBL" id="GBN53029.1"/>
    </source>
</evidence>
<comment type="caution">
    <text evidence="2">The sequence shown here is derived from an EMBL/GenBank/DDBJ whole genome shotgun (WGS) entry which is preliminary data.</text>
</comment>
<organism evidence="2 3">
    <name type="scientific">Araneus ventricosus</name>
    <name type="common">Orbweaver spider</name>
    <name type="synonym">Epeira ventricosa</name>
    <dbReference type="NCBI Taxonomy" id="182803"/>
    <lineage>
        <taxon>Eukaryota</taxon>
        <taxon>Metazoa</taxon>
        <taxon>Ecdysozoa</taxon>
        <taxon>Arthropoda</taxon>
        <taxon>Chelicerata</taxon>
        <taxon>Arachnida</taxon>
        <taxon>Araneae</taxon>
        <taxon>Araneomorphae</taxon>
        <taxon>Entelegynae</taxon>
        <taxon>Araneoidea</taxon>
        <taxon>Araneidae</taxon>
        <taxon>Araneus</taxon>
    </lineage>
</organism>
<sequence>MCDKYSACSVIADYRRNFLIFGLLLYEILIVACCLSEKGQLGVPKLCLRTTGQATEKRDSPVRNVTYGHITFASCSETTVRNGKALLSEWTKCRRGFGISSRNHQLR</sequence>
<feature type="transmembrane region" description="Helical" evidence="1">
    <location>
        <begin position="18"/>
        <end position="35"/>
    </location>
</feature>
<keyword evidence="1" id="KW-0812">Transmembrane</keyword>
<reference evidence="2 3" key="1">
    <citation type="journal article" date="2019" name="Sci. Rep.">
        <title>Orb-weaving spider Araneus ventricosus genome elucidates the spidroin gene catalogue.</title>
        <authorList>
            <person name="Kono N."/>
            <person name="Nakamura H."/>
            <person name="Ohtoshi R."/>
            <person name="Moran D.A.P."/>
            <person name="Shinohara A."/>
            <person name="Yoshida Y."/>
            <person name="Fujiwara M."/>
            <person name="Mori M."/>
            <person name="Tomita M."/>
            <person name="Arakawa K."/>
        </authorList>
    </citation>
    <scope>NUCLEOTIDE SEQUENCE [LARGE SCALE GENOMIC DNA]</scope>
</reference>